<dbReference type="Proteomes" id="UP000176725">
    <property type="component" value="Unassembled WGS sequence"/>
</dbReference>
<dbReference type="AlphaFoldDB" id="A0A1F8BK98"/>
<sequence length="90" mass="10674">MRVFDWDVGKNERLKSERGIGFEEIINSIIEGGLLITLEHPKRANQKMYVVNVDNYAYVVPFVEDKEKFFLKTIYPSRSMTKKYLIKEKK</sequence>
<gene>
    <name evidence="1" type="ORF">A2893_01840</name>
</gene>
<organism evidence="1 2">
    <name type="scientific">Candidatus Woesebacteria bacterium RIFCSPLOWO2_01_FULL_39_25</name>
    <dbReference type="NCBI Taxonomy" id="1802521"/>
    <lineage>
        <taxon>Bacteria</taxon>
        <taxon>Candidatus Woeseibacteriota</taxon>
    </lineage>
</organism>
<protein>
    <submittedName>
        <fullName evidence="1">Toxin</fullName>
    </submittedName>
</protein>
<dbReference type="EMBL" id="MGHH01000009">
    <property type="protein sequence ID" value="OGM64487.1"/>
    <property type="molecule type" value="Genomic_DNA"/>
</dbReference>
<name>A0A1F8BK98_9BACT</name>
<proteinExistence type="predicted"/>
<dbReference type="STRING" id="1802521.A2893_01840"/>
<reference evidence="1 2" key="1">
    <citation type="journal article" date="2016" name="Nat. Commun.">
        <title>Thousands of microbial genomes shed light on interconnected biogeochemical processes in an aquifer system.</title>
        <authorList>
            <person name="Anantharaman K."/>
            <person name="Brown C.T."/>
            <person name="Hug L.A."/>
            <person name="Sharon I."/>
            <person name="Castelle C.J."/>
            <person name="Probst A.J."/>
            <person name="Thomas B.C."/>
            <person name="Singh A."/>
            <person name="Wilkins M.J."/>
            <person name="Karaoz U."/>
            <person name="Brodie E.L."/>
            <person name="Williams K.H."/>
            <person name="Hubbard S.S."/>
            <person name="Banfield J.F."/>
        </authorList>
    </citation>
    <scope>NUCLEOTIDE SEQUENCE [LARGE SCALE GENOMIC DNA]</scope>
</reference>
<accession>A0A1F8BK98</accession>
<evidence type="ECO:0000313" key="1">
    <source>
        <dbReference type="EMBL" id="OGM64487.1"/>
    </source>
</evidence>
<evidence type="ECO:0000313" key="2">
    <source>
        <dbReference type="Proteomes" id="UP000176725"/>
    </source>
</evidence>
<comment type="caution">
    <text evidence="1">The sequence shown here is derived from an EMBL/GenBank/DDBJ whole genome shotgun (WGS) entry which is preliminary data.</text>
</comment>